<dbReference type="EMBL" id="JAOTLW010000001">
    <property type="protein sequence ID" value="MDI5830195.1"/>
    <property type="molecule type" value="Genomic_DNA"/>
</dbReference>
<accession>A0ABT6U6V6</accession>
<protein>
    <submittedName>
        <fullName evidence="1">Phage terminase small subunit</fullName>
    </submittedName>
</protein>
<keyword evidence="2" id="KW-1185">Reference proteome</keyword>
<comment type="caution">
    <text evidence="1">The sequence shown here is derived from an EMBL/GenBank/DDBJ whole genome shotgun (WGS) entry which is preliminary data.</text>
</comment>
<evidence type="ECO:0000313" key="1">
    <source>
        <dbReference type="EMBL" id="MDI5830195.1"/>
    </source>
</evidence>
<reference evidence="1 2" key="1">
    <citation type="submission" date="2022-09" db="EMBL/GenBank/DDBJ databases">
        <title>The outer-membrane cytochrome OmcA is essential for infection of Shewanella oneidensis by a zebrafish-associated bacteriophage.</title>
        <authorList>
            <person name="Grenfell A.W."/>
            <person name="Intile P."/>
            <person name="Mcfarlane J."/>
            <person name="Leung D."/>
            <person name="Abdalla K."/>
            <person name="Wold M."/>
            <person name="Kees E."/>
            <person name="Gralnick J."/>
        </authorList>
    </citation>
    <scope>NUCLEOTIDE SEQUENCE [LARGE SCALE GENOMIC DNA]</scope>
    <source>
        <strain evidence="1 2">NF-5</strain>
    </source>
</reference>
<dbReference type="Proteomes" id="UP001159075">
    <property type="component" value="Unassembled WGS sequence"/>
</dbReference>
<gene>
    <name evidence="1" type="primary">gpM</name>
    <name evidence="1" type="ORF">ODY93_01340</name>
</gene>
<evidence type="ECO:0000313" key="2">
    <source>
        <dbReference type="Proteomes" id="UP001159075"/>
    </source>
</evidence>
<organism evidence="1 2">
    <name type="scientific">Shewanella xiamenensis</name>
    <dbReference type="NCBI Taxonomy" id="332186"/>
    <lineage>
        <taxon>Bacteria</taxon>
        <taxon>Pseudomonadati</taxon>
        <taxon>Pseudomonadota</taxon>
        <taxon>Gammaproteobacteria</taxon>
        <taxon>Alteromonadales</taxon>
        <taxon>Shewanellaceae</taxon>
        <taxon>Shewanella</taxon>
    </lineage>
</organism>
<dbReference type="RefSeq" id="WP_282678916.1">
    <property type="nucleotide sequence ID" value="NZ_JAOTLW010000001.1"/>
</dbReference>
<dbReference type="InterPro" id="IPR010270">
    <property type="entry name" value="Phage_P2_GpM"/>
</dbReference>
<proteinExistence type="predicted"/>
<dbReference type="Pfam" id="PF05944">
    <property type="entry name" value="Phage_term_smal"/>
    <property type="match status" value="1"/>
</dbReference>
<sequence>MELEADLKRLKAYARRSDKIAHKRDVLLPKWLPIVEAYLTERKTSNAISDNPIFAYCAVWLFDVGDLARGLEYAFTAIELGQPMPPTIRRTWPGFIADTIFDWAEAQAEHGHSIEPYFGTVFKRVINDWKLPEPVTAKYYKFAGLALLRAANGDITPSHIGDVERLNEADRLLEKAASLHRHAQVKTVRNKIAMRLRALEAYGSQGDLPEQMT</sequence>
<name>A0ABT6U6V6_9GAMM</name>